<proteinExistence type="predicted"/>
<evidence type="ECO:0000313" key="2">
    <source>
        <dbReference type="Proteomes" id="UP001458880"/>
    </source>
</evidence>
<dbReference type="AlphaFoldDB" id="A0AAW1IA16"/>
<dbReference type="Proteomes" id="UP001458880">
    <property type="component" value="Unassembled WGS sequence"/>
</dbReference>
<name>A0AAW1IA16_POPJA</name>
<dbReference type="PANTHER" id="PTHR31511:SF12">
    <property type="entry name" value="RHO TERMINATION FACTOR N-TERMINAL DOMAIN-CONTAINING PROTEIN"/>
    <property type="match status" value="1"/>
</dbReference>
<dbReference type="EMBL" id="JASPKY010000743">
    <property type="protein sequence ID" value="KAK9685875.1"/>
    <property type="molecule type" value="Genomic_DNA"/>
</dbReference>
<keyword evidence="2" id="KW-1185">Reference proteome</keyword>
<gene>
    <name evidence="1" type="ORF">QE152_g37621</name>
</gene>
<comment type="caution">
    <text evidence="1">The sequence shown here is derived from an EMBL/GenBank/DDBJ whole genome shotgun (WGS) entry which is preliminary data.</text>
</comment>
<dbReference type="PANTHER" id="PTHR31511">
    <property type="entry name" value="PROTEIN CBG23764"/>
    <property type="match status" value="1"/>
</dbReference>
<accession>A0AAW1IA16</accession>
<evidence type="ECO:0000313" key="1">
    <source>
        <dbReference type="EMBL" id="KAK9685875.1"/>
    </source>
</evidence>
<reference evidence="1 2" key="1">
    <citation type="journal article" date="2024" name="BMC Genomics">
        <title>De novo assembly and annotation of Popillia japonica's genome with initial clues to its potential as an invasive pest.</title>
        <authorList>
            <person name="Cucini C."/>
            <person name="Boschi S."/>
            <person name="Funari R."/>
            <person name="Cardaioli E."/>
            <person name="Iannotti N."/>
            <person name="Marturano G."/>
            <person name="Paoli F."/>
            <person name="Bruttini M."/>
            <person name="Carapelli A."/>
            <person name="Frati F."/>
            <person name="Nardi F."/>
        </authorList>
    </citation>
    <scope>NUCLEOTIDE SEQUENCE [LARGE SCALE GENOMIC DNA]</scope>
    <source>
        <strain evidence="1">DMR45628</strain>
    </source>
</reference>
<protein>
    <submittedName>
        <fullName evidence="1">Uncharacterized protein</fullName>
    </submittedName>
</protein>
<organism evidence="1 2">
    <name type="scientific">Popillia japonica</name>
    <name type="common">Japanese beetle</name>
    <dbReference type="NCBI Taxonomy" id="7064"/>
    <lineage>
        <taxon>Eukaryota</taxon>
        <taxon>Metazoa</taxon>
        <taxon>Ecdysozoa</taxon>
        <taxon>Arthropoda</taxon>
        <taxon>Hexapoda</taxon>
        <taxon>Insecta</taxon>
        <taxon>Pterygota</taxon>
        <taxon>Neoptera</taxon>
        <taxon>Endopterygota</taxon>
        <taxon>Coleoptera</taxon>
        <taxon>Polyphaga</taxon>
        <taxon>Scarabaeiformia</taxon>
        <taxon>Scarabaeidae</taxon>
        <taxon>Rutelinae</taxon>
        <taxon>Popillia</taxon>
    </lineage>
</organism>
<sequence length="161" mass="18897">MIVYLNEHFQDRKAFKRTLPRQKGFYDIISDSHISDEDYSRGKKVWEVFECTKLGEDLRMENYKLDLTHCVIAPGLSWDAMLRMTDVKLELLTDLNMLHFFKMGIRDGVMEEMNSIDIASIPDESDIGYVFKVDLEYPQHLHDTHNDFPFCPDNKITPTSK</sequence>